<dbReference type="AlphaFoldDB" id="A0A9E6ZK36"/>
<evidence type="ECO:0000313" key="4">
    <source>
        <dbReference type="EMBL" id="UOB17117.1"/>
    </source>
</evidence>
<name>A0A9E6ZK36_9FLAO</name>
<sequence length="221" mass="25701">MIHWFKRKEYPDFWHRYKSHFKSFNKPDLENTRFIVFDTETTGLNVVNDRILSIGAVAVKNNFIDVSDSFEIYLNQEKYNATTVEIHGILKEGKLIKADEGDAVVKFLEYIKESVLVAHHTAFDMAMINEALKRMKLPKLKNRSIDTGYLFKKLNNDTTENKHYALDELCVNFNIPMHDRHTATGDAFITALLFLKLKKQLLAKGFTLHDFFIKSPKRGLL</sequence>
<dbReference type="Gene3D" id="3.30.420.10">
    <property type="entry name" value="Ribonuclease H-like superfamily/Ribonuclease H"/>
    <property type="match status" value="1"/>
</dbReference>
<dbReference type="InterPro" id="IPR036397">
    <property type="entry name" value="RNaseH_sf"/>
</dbReference>
<accession>A0A9E6ZK36</accession>
<evidence type="ECO:0000313" key="5">
    <source>
        <dbReference type="Proteomes" id="UP000831290"/>
    </source>
</evidence>
<dbReference type="PANTHER" id="PTHR30231">
    <property type="entry name" value="DNA POLYMERASE III SUBUNIT EPSILON"/>
    <property type="match status" value="1"/>
</dbReference>
<dbReference type="PANTHER" id="PTHR30231:SF41">
    <property type="entry name" value="DNA POLYMERASE III SUBUNIT EPSILON"/>
    <property type="match status" value="1"/>
</dbReference>
<dbReference type="InterPro" id="IPR006054">
    <property type="entry name" value="DnaQ"/>
</dbReference>
<proteinExistence type="predicted"/>
<keyword evidence="4" id="KW-0540">Nuclease</keyword>
<evidence type="ECO:0000256" key="2">
    <source>
        <dbReference type="ARBA" id="ARBA00026073"/>
    </source>
</evidence>
<comment type="function">
    <text evidence="1">DNA polymerase III is a complex, multichain enzyme responsible for most of the replicative synthesis in bacteria. The epsilon subunit contain the editing function and is a proofreading 3'-5' exonuclease.</text>
</comment>
<dbReference type="SUPFAM" id="SSF53098">
    <property type="entry name" value="Ribonuclease H-like"/>
    <property type="match status" value="1"/>
</dbReference>
<dbReference type="EMBL" id="CP094358">
    <property type="protein sequence ID" value="UOB17117.1"/>
    <property type="molecule type" value="Genomic_DNA"/>
</dbReference>
<keyword evidence="5" id="KW-1185">Reference proteome</keyword>
<dbReference type="FunFam" id="3.30.420.10:FF:000045">
    <property type="entry name" value="3'-5' exonuclease DinG"/>
    <property type="match status" value="1"/>
</dbReference>
<dbReference type="NCBIfam" id="TIGR00573">
    <property type="entry name" value="dnaq"/>
    <property type="match status" value="1"/>
</dbReference>
<dbReference type="Pfam" id="PF00929">
    <property type="entry name" value="RNase_T"/>
    <property type="match status" value="1"/>
</dbReference>
<dbReference type="InterPro" id="IPR013520">
    <property type="entry name" value="Ribonucl_H"/>
</dbReference>
<protein>
    <submittedName>
        <fullName evidence="4">3'-5' exonuclease</fullName>
    </submittedName>
</protein>
<reference evidence="4" key="1">
    <citation type="submission" date="2022-03" db="EMBL/GenBank/DDBJ databases">
        <title>Description of Abyssus ytuae gen. nov., sp. nov., a novel member of the family Flavobacteriaceae isolated from the sediment of Mariana Trench.</title>
        <authorList>
            <person name="Zhang J."/>
            <person name="Xu X."/>
        </authorList>
    </citation>
    <scope>NUCLEOTIDE SEQUENCE</scope>
    <source>
        <strain evidence="4">MT3330</strain>
    </source>
</reference>
<keyword evidence="4" id="KW-0269">Exonuclease</keyword>
<dbReference type="GO" id="GO:0008408">
    <property type="term" value="F:3'-5' exonuclease activity"/>
    <property type="evidence" value="ECO:0007669"/>
    <property type="project" value="TreeGrafter"/>
</dbReference>
<dbReference type="GO" id="GO:0045004">
    <property type="term" value="P:DNA replication proofreading"/>
    <property type="evidence" value="ECO:0007669"/>
    <property type="project" value="TreeGrafter"/>
</dbReference>
<dbReference type="GO" id="GO:0005829">
    <property type="term" value="C:cytosol"/>
    <property type="evidence" value="ECO:0007669"/>
    <property type="project" value="TreeGrafter"/>
</dbReference>
<dbReference type="Proteomes" id="UP000831290">
    <property type="component" value="Chromosome"/>
</dbReference>
<dbReference type="SMART" id="SM00479">
    <property type="entry name" value="EXOIII"/>
    <property type="match status" value="1"/>
</dbReference>
<dbReference type="RefSeq" id="WP_255842390.1">
    <property type="nucleotide sequence ID" value="NZ_CP094358.1"/>
</dbReference>
<evidence type="ECO:0000256" key="1">
    <source>
        <dbReference type="ARBA" id="ARBA00025483"/>
    </source>
</evidence>
<comment type="subunit">
    <text evidence="2">DNA polymerase III contains a core (composed of alpha, epsilon and theta chains) that associates with a tau subunit. This core dimerizes to form the POLIII' complex. PolIII' associates with the gamma complex (composed of gamma, delta, delta', psi and chi chains) and with the beta chain to form the complete DNA polymerase III complex.</text>
</comment>
<keyword evidence="4" id="KW-0378">Hydrolase</keyword>
<dbReference type="GO" id="GO:0003887">
    <property type="term" value="F:DNA-directed DNA polymerase activity"/>
    <property type="evidence" value="ECO:0007669"/>
    <property type="project" value="InterPro"/>
</dbReference>
<dbReference type="GO" id="GO:0003677">
    <property type="term" value="F:DNA binding"/>
    <property type="evidence" value="ECO:0007669"/>
    <property type="project" value="InterPro"/>
</dbReference>
<gene>
    <name evidence="4" type="ORF">MQE35_15420</name>
</gene>
<dbReference type="CDD" id="cd06127">
    <property type="entry name" value="DEDDh"/>
    <property type="match status" value="1"/>
</dbReference>
<dbReference type="KEGG" id="fbm:MQE35_15420"/>
<organism evidence="4 5">
    <name type="scientific">Abyssalbus ytuae</name>
    <dbReference type="NCBI Taxonomy" id="2926907"/>
    <lineage>
        <taxon>Bacteria</taxon>
        <taxon>Pseudomonadati</taxon>
        <taxon>Bacteroidota</taxon>
        <taxon>Flavobacteriia</taxon>
        <taxon>Flavobacteriales</taxon>
        <taxon>Flavobacteriaceae</taxon>
        <taxon>Abyssalbus</taxon>
    </lineage>
</organism>
<feature type="domain" description="Exonuclease" evidence="3">
    <location>
        <begin position="33"/>
        <end position="203"/>
    </location>
</feature>
<evidence type="ECO:0000259" key="3">
    <source>
        <dbReference type="SMART" id="SM00479"/>
    </source>
</evidence>
<dbReference type="InterPro" id="IPR012337">
    <property type="entry name" value="RNaseH-like_sf"/>
</dbReference>